<dbReference type="GO" id="GO:0006351">
    <property type="term" value="P:DNA-templated transcription"/>
    <property type="evidence" value="ECO:0007669"/>
    <property type="project" value="InterPro"/>
</dbReference>
<evidence type="ECO:0000313" key="8">
    <source>
        <dbReference type="EMBL" id="KIX02987.1"/>
    </source>
</evidence>
<keyword evidence="3" id="KW-0238">DNA-binding</keyword>
<sequence length="784" mass="88743">MFHTFETTQYTSPDQSEGNPAAKRRTSTVRACEPCRRRKIRCNGEHPCETCQWYRKAASCHYTEPRQRQMPSRRSVEKISQALQEYRAILQRLFPHVHPDQLKDLSRERLVELVSKTSPFHPPSPRTPSVEEKPPPVNPDAGSLEQLQPMPEEGNEPFDRKPHALKGITDDVNMLSLSVKQNPSYLGISSVMAVLRVITWLDPECLTKSPERSVVPSRETSSPPENHAIEKDTPRGDASSSSAWDEIPLINAYFTYVHPFVPLIEEQSFRETYMAAQRTDSRWLLLLNTVLAMGSMAAGTSEDTGHQVYFSRAKQHLNMDVLDSAHLETVQALALLSGLYLHYVQIPNQANALMGATLRVATMLGLHRDYTEGVGPAKVQKASFSIEMRRRIWWCAFMLDAWVGNTLGRPSMGRMSHAITAKPPQEPIGQSTVMLTLVQENVRFCIISTRMEDALAISPLLEEHERHALDAVYLEWYKHSSVRSSSPRPNVGESPGVTVLKNVMRWRYLSNRIILHRPVLLWYAMRKITWEKLSPEKKSAVELCREVCADLINDIATTWRGQKACQMSGWNATWLLYQATMVPLLSLYSDPLDTKVVESSRHQVEMAMRVMKELQGWSTTARRSLEVIARLYEASKRHSPQIQEPPEVYLPNTMDTPTSTATPAPPPPPPSSAANFRPAYIDVSFASSYGNPPVLNTASQEVFMDNMFASLKWSTSWDSPIGGPQMMNGWDYSSMHNWAGIPQADEYFDMGFAEDPTHMGFDLDMQTSNPTEMMNGQMEHRHSL</sequence>
<dbReference type="PROSITE" id="PS50048">
    <property type="entry name" value="ZN2_CY6_FUNGAL_2"/>
    <property type="match status" value="1"/>
</dbReference>
<keyword evidence="9" id="KW-1185">Reference proteome</keyword>
<evidence type="ECO:0000256" key="3">
    <source>
        <dbReference type="ARBA" id="ARBA00023125"/>
    </source>
</evidence>
<dbReference type="InterPro" id="IPR036864">
    <property type="entry name" value="Zn2-C6_fun-type_DNA-bd_sf"/>
</dbReference>
<dbReference type="InterPro" id="IPR007219">
    <property type="entry name" value="XnlR_reg_dom"/>
</dbReference>
<feature type="compositionally biased region" description="Polar residues" evidence="6">
    <location>
        <begin position="1"/>
        <end position="18"/>
    </location>
</feature>
<dbReference type="HOGENOM" id="CLU_008599_1_1_1"/>
<evidence type="ECO:0000256" key="2">
    <source>
        <dbReference type="ARBA" id="ARBA00023015"/>
    </source>
</evidence>
<dbReference type="InterPro" id="IPR051127">
    <property type="entry name" value="Fungal_SecMet_Regulators"/>
</dbReference>
<feature type="region of interest" description="Disordered" evidence="6">
    <location>
        <begin position="643"/>
        <end position="675"/>
    </location>
</feature>
<dbReference type="GO" id="GO:0008270">
    <property type="term" value="F:zinc ion binding"/>
    <property type="evidence" value="ECO:0007669"/>
    <property type="project" value="InterPro"/>
</dbReference>
<protein>
    <submittedName>
        <fullName evidence="8">Rhinocladiella mackenziei CBS 650.93 unplaced genomic scaffold supercont1.5, whole genome shotgun sequence</fullName>
    </submittedName>
</protein>
<feature type="region of interest" description="Disordered" evidence="6">
    <location>
        <begin position="209"/>
        <end position="241"/>
    </location>
</feature>
<evidence type="ECO:0000313" key="9">
    <source>
        <dbReference type="Proteomes" id="UP000053617"/>
    </source>
</evidence>
<keyword evidence="4" id="KW-0804">Transcription</keyword>
<dbReference type="InterPro" id="IPR001138">
    <property type="entry name" value="Zn2Cys6_DnaBD"/>
</dbReference>
<reference evidence="8 9" key="1">
    <citation type="submission" date="2015-01" db="EMBL/GenBank/DDBJ databases">
        <title>The Genome Sequence of Rhinocladiella mackenzie CBS 650.93.</title>
        <authorList>
            <consortium name="The Broad Institute Genomics Platform"/>
            <person name="Cuomo C."/>
            <person name="de Hoog S."/>
            <person name="Gorbushina A."/>
            <person name="Stielow B."/>
            <person name="Teixiera M."/>
            <person name="Abouelleil A."/>
            <person name="Chapman S.B."/>
            <person name="Priest M."/>
            <person name="Young S.K."/>
            <person name="Wortman J."/>
            <person name="Nusbaum C."/>
            <person name="Birren B."/>
        </authorList>
    </citation>
    <scope>NUCLEOTIDE SEQUENCE [LARGE SCALE GENOMIC DNA]</scope>
    <source>
        <strain evidence="8 9">CBS 650.93</strain>
    </source>
</reference>
<dbReference type="PANTHER" id="PTHR47424:SF5">
    <property type="entry name" value="ZN(II)2CYS6 TRANSCRIPTION FACTOR (EUROFUNG)"/>
    <property type="match status" value="1"/>
</dbReference>
<dbReference type="GO" id="GO:0000981">
    <property type="term" value="F:DNA-binding transcription factor activity, RNA polymerase II-specific"/>
    <property type="evidence" value="ECO:0007669"/>
    <property type="project" value="InterPro"/>
</dbReference>
<dbReference type="CDD" id="cd00067">
    <property type="entry name" value="GAL4"/>
    <property type="match status" value="1"/>
</dbReference>
<proteinExistence type="predicted"/>
<dbReference type="OrthoDB" id="3362851at2759"/>
<dbReference type="SUPFAM" id="SSF57701">
    <property type="entry name" value="Zn2/Cys6 DNA-binding domain"/>
    <property type="match status" value="1"/>
</dbReference>
<keyword evidence="1" id="KW-0479">Metal-binding</keyword>
<dbReference type="GO" id="GO:0000435">
    <property type="term" value="P:positive regulation of transcription from RNA polymerase II promoter by galactose"/>
    <property type="evidence" value="ECO:0007669"/>
    <property type="project" value="TreeGrafter"/>
</dbReference>
<dbReference type="VEuPathDB" id="FungiDB:Z518_06537"/>
<evidence type="ECO:0000256" key="4">
    <source>
        <dbReference type="ARBA" id="ARBA00023163"/>
    </source>
</evidence>
<evidence type="ECO:0000256" key="5">
    <source>
        <dbReference type="ARBA" id="ARBA00023242"/>
    </source>
</evidence>
<evidence type="ECO:0000256" key="1">
    <source>
        <dbReference type="ARBA" id="ARBA00022723"/>
    </source>
</evidence>
<keyword evidence="2" id="KW-0805">Transcription regulation</keyword>
<keyword evidence="5" id="KW-0539">Nucleus</keyword>
<dbReference type="GeneID" id="25294608"/>
<evidence type="ECO:0000259" key="7">
    <source>
        <dbReference type="PROSITE" id="PS50048"/>
    </source>
</evidence>
<organism evidence="8 9">
    <name type="scientific">Rhinocladiella mackenziei CBS 650.93</name>
    <dbReference type="NCBI Taxonomy" id="1442369"/>
    <lineage>
        <taxon>Eukaryota</taxon>
        <taxon>Fungi</taxon>
        <taxon>Dikarya</taxon>
        <taxon>Ascomycota</taxon>
        <taxon>Pezizomycotina</taxon>
        <taxon>Eurotiomycetes</taxon>
        <taxon>Chaetothyriomycetidae</taxon>
        <taxon>Chaetothyriales</taxon>
        <taxon>Herpotrichiellaceae</taxon>
        <taxon>Rhinocladiella</taxon>
    </lineage>
</organism>
<gene>
    <name evidence="8" type="ORF">Z518_06537</name>
</gene>
<accession>A0A0D2FLY4</accession>
<dbReference type="GO" id="GO:0000978">
    <property type="term" value="F:RNA polymerase II cis-regulatory region sequence-specific DNA binding"/>
    <property type="evidence" value="ECO:0007669"/>
    <property type="project" value="TreeGrafter"/>
</dbReference>
<dbReference type="GO" id="GO:0005634">
    <property type="term" value="C:nucleus"/>
    <property type="evidence" value="ECO:0007669"/>
    <property type="project" value="TreeGrafter"/>
</dbReference>
<evidence type="ECO:0000256" key="6">
    <source>
        <dbReference type="SAM" id="MobiDB-lite"/>
    </source>
</evidence>
<dbReference type="Gene3D" id="4.10.240.10">
    <property type="entry name" value="Zn(2)-C6 fungal-type DNA-binding domain"/>
    <property type="match status" value="1"/>
</dbReference>
<feature type="domain" description="Zn(2)-C6 fungal-type" evidence="7">
    <location>
        <begin position="31"/>
        <end position="62"/>
    </location>
</feature>
<dbReference type="SMART" id="SM00066">
    <property type="entry name" value="GAL4"/>
    <property type="match status" value="1"/>
</dbReference>
<dbReference type="SMART" id="SM00906">
    <property type="entry name" value="Fungal_trans"/>
    <property type="match status" value="1"/>
</dbReference>
<name>A0A0D2FLY4_9EURO</name>
<dbReference type="EMBL" id="KN847479">
    <property type="protein sequence ID" value="KIX02987.1"/>
    <property type="molecule type" value="Genomic_DNA"/>
</dbReference>
<dbReference type="Pfam" id="PF00172">
    <property type="entry name" value="Zn_clus"/>
    <property type="match status" value="1"/>
</dbReference>
<feature type="region of interest" description="Disordered" evidence="6">
    <location>
        <begin position="116"/>
        <end position="164"/>
    </location>
</feature>
<dbReference type="AlphaFoldDB" id="A0A0D2FLY4"/>
<feature type="region of interest" description="Disordered" evidence="6">
    <location>
        <begin position="1"/>
        <end position="27"/>
    </location>
</feature>
<dbReference type="Proteomes" id="UP000053617">
    <property type="component" value="Unassembled WGS sequence"/>
</dbReference>
<dbReference type="PROSITE" id="PS00463">
    <property type="entry name" value="ZN2_CY6_FUNGAL_1"/>
    <property type="match status" value="1"/>
</dbReference>
<dbReference type="Pfam" id="PF04082">
    <property type="entry name" value="Fungal_trans"/>
    <property type="match status" value="1"/>
</dbReference>
<dbReference type="RefSeq" id="XP_013270123.1">
    <property type="nucleotide sequence ID" value="XM_013414669.1"/>
</dbReference>
<dbReference type="CDD" id="cd12148">
    <property type="entry name" value="fungal_TF_MHR"/>
    <property type="match status" value="1"/>
</dbReference>
<dbReference type="PANTHER" id="PTHR47424">
    <property type="entry name" value="REGULATORY PROTEIN GAL4"/>
    <property type="match status" value="1"/>
</dbReference>